<evidence type="ECO:0008006" key="4">
    <source>
        <dbReference type="Google" id="ProtNLM"/>
    </source>
</evidence>
<dbReference type="RefSeq" id="WP_207047476.1">
    <property type="nucleotide sequence ID" value="NZ_JAFLNC010000005.1"/>
</dbReference>
<dbReference type="InterPro" id="IPR045781">
    <property type="entry name" value="SxtJ"/>
</dbReference>
<name>A0ABS3F9F4_9PROT</name>
<feature type="transmembrane region" description="Helical" evidence="1">
    <location>
        <begin position="16"/>
        <end position="33"/>
    </location>
</feature>
<organism evidence="2 3">
    <name type="scientific">Sneathiella sedimenti</name>
    <dbReference type="NCBI Taxonomy" id="2816034"/>
    <lineage>
        <taxon>Bacteria</taxon>
        <taxon>Pseudomonadati</taxon>
        <taxon>Pseudomonadota</taxon>
        <taxon>Alphaproteobacteria</taxon>
        <taxon>Sneathiellales</taxon>
        <taxon>Sneathiellaceae</taxon>
        <taxon>Sneathiella</taxon>
    </lineage>
</organism>
<keyword evidence="1" id="KW-0812">Transmembrane</keyword>
<keyword evidence="1" id="KW-0472">Membrane</keyword>
<protein>
    <recommendedName>
        <fullName evidence="4">SxtJ</fullName>
    </recommendedName>
</protein>
<reference evidence="2 3" key="1">
    <citation type="submission" date="2021-03" db="EMBL/GenBank/DDBJ databases">
        <title>Sneathiella sp. CAU 1612 isolated from Kang Won-do.</title>
        <authorList>
            <person name="Kim W."/>
        </authorList>
    </citation>
    <scope>NUCLEOTIDE SEQUENCE [LARGE SCALE GENOMIC DNA]</scope>
    <source>
        <strain evidence="2 3">CAU 1612</strain>
    </source>
</reference>
<dbReference type="EMBL" id="JAFLNC010000005">
    <property type="protein sequence ID" value="MBO0335167.1"/>
    <property type="molecule type" value="Genomic_DNA"/>
</dbReference>
<evidence type="ECO:0000313" key="3">
    <source>
        <dbReference type="Proteomes" id="UP000664761"/>
    </source>
</evidence>
<accession>A0ABS3F9F4</accession>
<keyword evidence="3" id="KW-1185">Reference proteome</keyword>
<dbReference type="Proteomes" id="UP000664761">
    <property type="component" value="Unassembled WGS sequence"/>
</dbReference>
<evidence type="ECO:0000313" key="2">
    <source>
        <dbReference type="EMBL" id="MBO0335167.1"/>
    </source>
</evidence>
<gene>
    <name evidence="2" type="ORF">J0X12_16210</name>
</gene>
<evidence type="ECO:0000256" key="1">
    <source>
        <dbReference type="SAM" id="Phobius"/>
    </source>
</evidence>
<comment type="caution">
    <text evidence="2">The sequence shown here is derived from an EMBL/GenBank/DDBJ whole genome shotgun (WGS) entry which is preliminary data.</text>
</comment>
<proteinExistence type="predicted"/>
<keyword evidence="1" id="KW-1133">Transmembrane helix</keyword>
<sequence length="135" mass="15589">MSELHKQAMMPSDRKFGIFFALVFLAVAIYFGIQESGFWAVLFAIAAAVFGLFAVISPRRLHFLNNLWFKFGLLLSRIVNPLVLGLIFFVLLTPLGIAMRMFGRDELKLRKRNVETYWVKREPTGPEPETFKNQF</sequence>
<feature type="transmembrane region" description="Helical" evidence="1">
    <location>
        <begin position="38"/>
        <end position="58"/>
    </location>
</feature>
<feature type="transmembrane region" description="Helical" evidence="1">
    <location>
        <begin position="78"/>
        <end position="102"/>
    </location>
</feature>
<dbReference type="Pfam" id="PF19588">
    <property type="entry name" value="SxtJ"/>
    <property type="match status" value="1"/>
</dbReference>